<accession>A0A2S7K760</accession>
<dbReference type="EMBL" id="PJCH01000005">
    <property type="protein sequence ID" value="PQA88301.1"/>
    <property type="molecule type" value="Genomic_DNA"/>
</dbReference>
<evidence type="ECO:0000313" key="1">
    <source>
        <dbReference type="EMBL" id="PQA88301.1"/>
    </source>
</evidence>
<protein>
    <submittedName>
        <fullName evidence="1">Uncharacterized protein</fullName>
    </submittedName>
</protein>
<reference evidence="1 2" key="1">
    <citation type="submission" date="2017-12" db="EMBL/GenBank/DDBJ databases">
        <authorList>
            <person name="Hurst M.R.H."/>
        </authorList>
    </citation>
    <scope>NUCLEOTIDE SEQUENCE [LARGE SCALE GENOMIC DNA]</scope>
    <source>
        <strain evidence="1 2">SY-3-19</strain>
    </source>
</reference>
<comment type="caution">
    <text evidence="1">The sequence shown here is derived from an EMBL/GenBank/DDBJ whole genome shotgun (WGS) entry which is preliminary data.</text>
</comment>
<name>A0A2S7K760_9PROT</name>
<dbReference type="AlphaFoldDB" id="A0A2S7K760"/>
<proteinExistence type="predicted"/>
<dbReference type="Proteomes" id="UP000239504">
    <property type="component" value="Unassembled WGS sequence"/>
</dbReference>
<evidence type="ECO:0000313" key="2">
    <source>
        <dbReference type="Proteomes" id="UP000239504"/>
    </source>
</evidence>
<organism evidence="1 2">
    <name type="scientific">Hyphococcus luteus</name>
    <dbReference type="NCBI Taxonomy" id="2058213"/>
    <lineage>
        <taxon>Bacteria</taxon>
        <taxon>Pseudomonadati</taxon>
        <taxon>Pseudomonadota</taxon>
        <taxon>Alphaproteobacteria</taxon>
        <taxon>Parvularculales</taxon>
        <taxon>Parvularculaceae</taxon>
        <taxon>Hyphococcus</taxon>
    </lineage>
</organism>
<sequence length="64" mass="7491">MNAARGALMNQWWEKFKWLMVLLIFPLRTNRSLSFSCCWRKRRLQALRLQAIRWLGGGGADAVP</sequence>
<keyword evidence="2" id="KW-1185">Reference proteome</keyword>
<gene>
    <name evidence="1" type="ORF">CW354_08355</name>
</gene>